<feature type="binding site" evidence="7">
    <location>
        <position position="35"/>
    </location>
    <ligand>
        <name>ATP</name>
        <dbReference type="ChEBI" id="CHEBI:30616"/>
    </ligand>
</feature>
<feature type="compositionally biased region" description="Low complexity" evidence="8">
    <location>
        <begin position="397"/>
        <end position="408"/>
    </location>
</feature>
<dbReference type="KEGG" id="aab:A4R43_34960"/>
<dbReference type="PROSITE" id="PS00108">
    <property type="entry name" value="PROTEIN_KINASE_ST"/>
    <property type="match status" value="1"/>
</dbReference>
<dbReference type="PANTHER" id="PTHR43289:SF6">
    <property type="entry name" value="SERINE_THREONINE-PROTEIN KINASE NEKL-3"/>
    <property type="match status" value="1"/>
</dbReference>
<evidence type="ECO:0000256" key="2">
    <source>
        <dbReference type="ARBA" id="ARBA00022527"/>
    </source>
</evidence>
<evidence type="ECO:0000256" key="6">
    <source>
        <dbReference type="ARBA" id="ARBA00022840"/>
    </source>
</evidence>
<dbReference type="Gene3D" id="1.10.510.10">
    <property type="entry name" value="Transferase(Phosphotransferase) domain 1"/>
    <property type="match status" value="1"/>
</dbReference>
<keyword evidence="6 7" id="KW-0067">ATP-binding</keyword>
<name>A0A344LG34_9PSEU</name>
<dbReference type="PROSITE" id="PS00107">
    <property type="entry name" value="PROTEIN_KINASE_ATP"/>
    <property type="match status" value="1"/>
</dbReference>
<dbReference type="GO" id="GO:0004674">
    <property type="term" value="F:protein serine/threonine kinase activity"/>
    <property type="evidence" value="ECO:0007669"/>
    <property type="project" value="UniProtKB-KW"/>
</dbReference>
<gene>
    <name evidence="11" type="ORF">A4R43_34960</name>
</gene>
<evidence type="ECO:0000259" key="10">
    <source>
        <dbReference type="PROSITE" id="PS50011"/>
    </source>
</evidence>
<dbReference type="SMART" id="SM00220">
    <property type="entry name" value="S_TKc"/>
    <property type="match status" value="1"/>
</dbReference>
<evidence type="ECO:0000256" key="5">
    <source>
        <dbReference type="ARBA" id="ARBA00022777"/>
    </source>
</evidence>
<reference evidence="11 12" key="1">
    <citation type="submission" date="2016-04" db="EMBL/GenBank/DDBJ databases">
        <title>Complete genome sequence and analysis of deep-sea sediment isolate, Amycolatopsis sp. WP1.</title>
        <authorList>
            <person name="Wang H."/>
            <person name="Chen S."/>
            <person name="Wu Q."/>
        </authorList>
    </citation>
    <scope>NUCLEOTIDE SEQUENCE [LARGE SCALE GENOMIC DNA]</scope>
    <source>
        <strain evidence="11 12">WP1</strain>
    </source>
</reference>
<keyword evidence="2" id="KW-0723">Serine/threonine-protein kinase</keyword>
<dbReference type="InterPro" id="IPR000719">
    <property type="entry name" value="Prot_kinase_dom"/>
</dbReference>
<dbReference type="Proteomes" id="UP000250434">
    <property type="component" value="Chromosome"/>
</dbReference>
<dbReference type="CDD" id="cd14014">
    <property type="entry name" value="STKc_PknB_like"/>
    <property type="match status" value="1"/>
</dbReference>
<organism evidence="11 12">
    <name type="scientific">Amycolatopsis albispora</name>
    <dbReference type="NCBI Taxonomy" id="1804986"/>
    <lineage>
        <taxon>Bacteria</taxon>
        <taxon>Bacillati</taxon>
        <taxon>Actinomycetota</taxon>
        <taxon>Actinomycetes</taxon>
        <taxon>Pseudonocardiales</taxon>
        <taxon>Pseudonocardiaceae</taxon>
        <taxon>Amycolatopsis</taxon>
    </lineage>
</organism>
<evidence type="ECO:0000256" key="4">
    <source>
        <dbReference type="ARBA" id="ARBA00022741"/>
    </source>
</evidence>
<keyword evidence="12" id="KW-1185">Reference proteome</keyword>
<dbReference type="EMBL" id="CP015163">
    <property type="protein sequence ID" value="AXB47008.1"/>
    <property type="molecule type" value="Genomic_DNA"/>
</dbReference>
<dbReference type="AlphaFoldDB" id="A0A344LG34"/>
<protein>
    <recommendedName>
        <fullName evidence="1">non-specific serine/threonine protein kinase</fullName>
        <ecNumber evidence="1">2.7.11.1</ecNumber>
    </recommendedName>
</protein>
<sequence>MVAGRYRLRSVLGSGSMGTVWAAYDEFLHRPVAVKEVRLPPGVQVSQADELRERTLREARAIAVLSHPNVIILHDVARENGEPFVVMELLPSHSLATLMRDHGAFSTEQAAAIADAVAAALEAAHAAGITHRDVKPGNVLVAEDGRIKLTDFGIARNVSEATMTSTGMMLGSPAYIAPEVASGGEVTHAADLWGLGATIFAILEGRPPYDVNGDPLQTVTEVVHGKVPKPKPGPLEPIIRGLMAKEPRKRLSLAEVRRRLRPLLTTPRDQLFEAALFEAPAKPRDPDQLDGGDTQVIAPQPIAPPTGGEASGDGPALAADPGPLPFAVPGSASGSGAGSESGAMSGGGSGSGSGSGSGAGARSGSGLGSGGTGASGGAGAMSGGEAGSGAGSGGPAGSARSGATASGSAGSGAAGSSASAAGRGSAGAGERAGRSVLAGTALTIAAVLLFLAAAAGGFAMTRLMAAQSLAPPTPPMRANAPAPPLAELVTRNGDATNLKGTTGGLFSVDVPRDWTPFVTQRAAKPLPPSTLVQYVSVDGRQTLSVERFANFFPGGRIDDYVTALHNGWVGDSFRLSEYTPTQGISDDLMLTYRTREEAPGAGTMGRTTFAHVFRRGTSLWSVRVTVPTEQEDSGRRELFDRIHPTFDPAD</sequence>
<dbReference type="InterPro" id="IPR011009">
    <property type="entry name" value="Kinase-like_dom_sf"/>
</dbReference>
<feature type="domain" description="Protein kinase" evidence="10">
    <location>
        <begin position="6"/>
        <end position="264"/>
    </location>
</feature>
<keyword evidence="9" id="KW-0472">Membrane</keyword>
<evidence type="ECO:0000256" key="9">
    <source>
        <dbReference type="SAM" id="Phobius"/>
    </source>
</evidence>
<dbReference type="PROSITE" id="PS50011">
    <property type="entry name" value="PROTEIN_KINASE_DOM"/>
    <property type="match status" value="1"/>
</dbReference>
<keyword evidence="3" id="KW-0808">Transferase</keyword>
<proteinExistence type="predicted"/>
<keyword evidence="4 7" id="KW-0547">Nucleotide-binding</keyword>
<dbReference type="PANTHER" id="PTHR43289">
    <property type="entry name" value="MITOGEN-ACTIVATED PROTEIN KINASE KINASE KINASE 20-RELATED"/>
    <property type="match status" value="1"/>
</dbReference>
<evidence type="ECO:0000256" key="1">
    <source>
        <dbReference type="ARBA" id="ARBA00012513"/>
    </source>
</evidence>
<feature type="transmembrane region" description="Helical" evidence="9">
    <location>
        <begin position="436"/>
        <end position="459"/>
    </location>
</feature>
<dbReference type="InterPro" id="IPR008271">
    <property type="entry name" value="Ser/Thr_kinase_AS"/>
</dbReference>
<dbReference type="EC" id="2.7.11.1" evidence="1"/>
<dbReference type="GO" id="GO:0005524">
    <property type="term" value="F:ATP binding"/>
    <property type="evidence" value="ECO:0007669"/>
    <property type="project" value="UniProtKB-UniRule"/>
</dbReference>
<dbReference type="SUPFAM" id="SSF56112">
    <property type="entry name" value="Protein kinase-like (PK-like)"/>
    <property type="match status" value="1"/>
</dbReference>
<dbReference type="InterPro" id="IPR017441">
    <property type="entry name" value="Protein_kinase_ATP_BS"/>
</dbReference>
<feature type="compositionally biased region" description="Gly residues" evidence="8">
    <location>
        <begin position="333"/>
        <end position="396"/>
    </location>
</feature>
<feature type="compositionally biased region" description="Low complexity" evidence="8">
    <location>
        <begin position="414"/>
        <end position="423"/>
    </location>
</feature>
<keyword evidence="9" id="KW-0812">Transmembrane</keyword>
<keyword evidence="9" id="KW-1133">Transmembrane helix</keyword>
<feature type="region of interest" description="Disordered" evidence="8">
    <location>
        <begin position="277"/>
        <end position="430"/>
    </location>
</feature>
<evidence type="ECO:0000313" key="12">
    <source>
        <dbReference type="Proteomes" id="UP000250434"/>
    </source>
</evidence>
<evidence type="ECO:0000256" key="8">
    <source>
        <dbReference type="SAM" id="MobiDB-lite"/>
    </source>
</evidence>
<feature type="compositionally biased region" description="Low complexity" evidence="8">
    <location>
        <begin position="312"/>
        <end position="321"/>
    </location>
</feature>
<evidence type="ECO:0000256" key="7">
    <source>
        <dbReference type="PROSITE-ProRule" id="PRU10141"/>
    </source>
</evidence>
<dbReference type="Gene3D" id="3.30.200.20">
    <property type="entry name" value="Phosphorylase Kinase, domain 1"/>
    <property type="match status" value="1"/>
</dbReference>
<evidence type="ECO:0000313" key="11">
    <source>
        <dbReference type="EMBL" id="AXB47008.1"/>
    </source>
</evidence>
<accession>A0A344LG34</accession>
<evidence type="ECO:0000256" key="3">
    <source>
        <dbReference type="ARBA" id="ARBA00022679"/>
    </source>
</evidence>
<keyword evidence="5" id="KW-0418">Kinase</keyword>
<dbReference type="Pfam" id="PF00069">
    <property type="entry name" value="Pkinase"/>
    <property type="match status" value="1"/>
</dbReference>